<dbReference type="AlphaFoldDB" id="A0A5M3MS12"/>
<dbReference type="EMBL" id="JH711577">
    <property type="protein sequence ID" value="EIW81890.1"/>
    <property type="molecule type" value="Genomic_DNA"/>
</dbReference>
<evidence type="ECO:0000313" key="1">
    <source>
        <dbReference type="EMBL" id="EIW81890.1"/>
    </source>
</evidence>
<gene>
    <name evidence="1" type="ORF">CONPUDRAFT_72259</name>
</gene>
<proteinExistence type="predicted"/>
<keyword evidence="2" id="KW-1185">Reference proteome</keyword>
<dbReference type="KEGG" id="cput:CONPUDRAFT_72259"/>
<comment type="caution">
    <text evidence="1">The sequence shown here is derived from an EMBL/GenBank/DDBJ whole genome shotgun (WGS) entry which is preliminary data.</text>
</comment>
<dbReference type="Proteomes" id="UP000053558">
    <property type="component" value="Unassembled WGS sequence"/>
</dbReference>
<organism evidence="1 2">
    <name type="scientific">Coniophora puteana (strain RWD-64-598)</name>
    <name type="common">Brown rot fungus</name>
    <dbReference type="NCBI Taxonomy" id="741705"/>
    <lineage>
        <taxon>Eukaryota</taxon>
        <taxon>Fungi</taxon>
        <taxon>Dikarya</taxon>
        <taxon>Basidiomycota</taxon>
        <taxon>Agaricomycotina</taxon>
        <taxon>Agaricomycetes</taxon>
        <taxon>Agaricomycetidae</taxon>
        <taxon>Boletales</taxon>
        <taxon>Coniophorineae</taxon>
        <taxon>Coniophoraceae</taxon>
        <taxon>Coniophora</taxon>
    </lineage>
</organism>
<dbReference type="GeneID" id="19209017"/>
<evidence type="ECO:0000313" key="2">
    <source>
        <dbReference type="Proteomes" id="UP000053558"/>
    </source>
</evidence>
<name>A0A5M3MS12_CONPW</name>
<sequence>MSLLDETNYVLPLRPIGHRRRRAIIRVLQANILPICRSDDIVSVLRQSADPEDEVDWLATMWASITGSPNIDTGIVGNLGDVNVDACEKIIAWHAIPYGSPFRRIAAHAAHFVIYAGSENRPLLLVLFLQWFNRMYQSQSATQPSGIKRVGFMFVQQWIIGVVLCDNSVDVASDMSSHNLYRSTLVSDSGLLLYAQSSNRDANVEGVATTVSIAVSYGRLMGYGVTRVHV</sequence>
<reference evidence="2" key="1">
    <citation type="journal article" date="2012" name="Science">
        <title>The Paleozoic origin of enzymatic lignin decomposition reconstructed from 31 fungal genomes.</title>
        <authorList>
            <person name="Floudas D."/>
            <person name="Binder M."/>
            <person name="Riley R."/>
            <person name="Barry K."/>
            <person name="Blanchette R.A."/>
            <person name="Henrissat B."/>
            <person name="Martinez A.T."/>
            <person name="Otillar R."/>
            <person name="Spatafora J.W."/>
            <person name="Yadav J.S."/>
            <person name="Aerts A."/>
            <person name="Benoit I."/>
            <person name="Boyd A."/>
            <person name="Carlson A."/>
            <person name="Copeland A."/>
            <person name="Coutinho P.M."/>
            <person name="de Vries R.P."/>
            <person name="Ferreira P."/>
            <person name="Findley K."/>
            <person name="Foster B."/>
            <person name="Gaskell J."/>
            <person name="Glotzer D."/>
            <person name="Gorecki P."/>
            <person name="Heitman J."/>
            <person name="Hesse C."/>
            <person name="Hori C."/>
            <person name="Igarashi K."/>
            <person name="Jurgens J.A."/>
            <person name="Kallen N."/>
            <person name="Kersten P."/>
            <person name="Kohler A."/>
            <person name="Kuees U."/>
            <person name="Kumar T.K.A."/>
            <person name="Kuo A."/>
            <person name="LaButti K."/>
            <person name="Larrondo L.F."/>
            <person name="Lindquist E."/>
            <person name="Ling A."/>
            <person name="Lombard V."/>
            <person name="Lucas S."/>
            <person name="Lundell T."/>
            <person name="Martin R."/>
            <person name="McLaughlin D.J."/>
            <person name="Morgenstern I."/>
            <person name="Morin E."/>
            <person name="Murat C."/>
            <person name="Nagy L.G."/>
            <person name="Nolan M."/>
            <person name="Ohm R.A."/>
            <person name="Patyshakuliyeva A."/>
            <person name="Rokas A."/>
            <person name="Ruiz-Duenas F.J."/>
            <person name="Sabat G."/>
            <person name="Salamov A."/>
            <person name="Samejima M."/>
            <person name="Schmutz J."/>
            <person name="Slot J.C."/>
            <person name="St John F."/>
            <person name="Stenlid J."/>
            <person name="Sun H."/>
            <person name="Sun S."/>
            <person name="Syed K."/>
            <person name="Tsang A."/>
            <person name="Wiebenga A."/>
            <person name="Young D."/>
            <person name="Pisabarro A."/>
            <person name="Eastwood D.C."/>
            <person name="Martin F."/>
            <person name="Cullen D."/>
            <person name="Grigoriev I.V."/>
            <person name="Hibbett D.S."/>
        </authorList>
    </citation>
    <scope>NUCLEOTIDE SEQUENCE [LARGE SCALE GENOMIC DNA]</scope>
    <source>
        <strain evidence="2">RWD-64-598 SS2</strain>
    </source>
</reference>
<dbReference type="RefSeq" id="XP_007767480.1">
    <property type="nucleotide sequence ID" value="XM_007769290.1"/>
</dbReference>
<protein>
    <submittedName>
        <fullName evidence="1">Uncharacterized protein</fullName>
    </submittedName>
</protein>
<accession>A0A5M3MS12</accession>